<dbReference type="PANTHER" id="PTHR12469">
    <property type="entry name" value="PROTEIN EMI5 HOMOLOG, MITOCHONDRIAL"/>
    <property type="match status" value="1"/>
</dbReference>
<proteinExistence type="inferred from homology"/>
<evidence type="ECO:0000313" key="5">
    <source>
        <dbReference type="Proteomes" id="UP000263993"/>
    </source>
</evidence>
<reference evidence="5" key="1">
    <citation type="submission" date="2018-08" db="EMBL/GenBank/DDBJ databases">
        <authorList>
            <person name="Kim S.-J."/>
            <person name="Jung G.-Y."/>
        </authorList>
    </citation>
    <scope>NUCLEOTIDE SEQUENCE [LARGE SCALE GENOMIC DNA]</scope>
    <source>
        <strain evidence="5">GY_H</strain>
    </source>
</reference>
<sequence>MSGTEISSEGLDLRRRKLKFRLWHRGIREMDLVMGGFADAELMNLSDAELSEVETWLDIPDQQMFAWVNGSETPPTGLDTPLFRKLRTFHGTRP</sequence>
<comment type="similarity">
    <text evidence="1">Belongs to the SdhE FAD assembly factor family.</text>
</comment>
<name>A0A371B0R4_9BRAD</name>
<evidence type="ECO:0000313" key="4">
    <source>
        <dbReference type="EMBL" id="RDV01148.1"/>
    </source>
</evidence>
<evidence type="ECO:0000256" key="2">
    <source>
        <dbReference type="ARBA" id="ARBA00019418"/>
    </source>
</evidence>
<dbReference type="SUPFAM" id="SSF109910">
    <property type="entry name" value="YgfY-like"/>
    <property type="match status" value="1"/>
</dbReference>
<dbReference type="OrthoDB" id="9807264at2"/>
<dbReference type="PANTHER" id="PTHR12469:SF2">
    <property type="entry name" value="SUCCINATE DEHYDROGENASE ASSEMBLY FACTOR 2, MITOCHONDRIAL"/>
    <property type="match status" value="1"/>
</dbReference>
<gene>
    <name evidence="4" type="ORF">DXH78_18100</name>
</gene>
<dbReference type="Pfam" id="PF03937">
    <property type="entry name" value="Sdh5"/>
    <property type="match status" value="1"/>
</dbReference>
<dbReference type="InterPro" id="IPR036714">
    <property type="entry name" value="SDH_sf"/>
</dbReference>
<dbReference type="AlphaFoldDB" id="A0A371B0R4"/>
<dbReference type="RefSeq" id="WP_115518664.1">
    <property type="nucleotide sequence ID" value="NZ_QRGO01000003.1"/>
</dbReference>
<dbReference type="EMBL" id="QRGO01000003">
    <property type="protein sequence ID" value="RDV01148.1"/>
    <property type="molecule type" value="Genomic_DNA"/>
</dbReference>
<evidence type="ECO:0000256" key="1">
    <source>
        <dbReference type="ARBA" id="ARBA00008571"/>
    </source>
</evidence>
<comment type="caution">
    <text evidence="4">The sequence shown here is derived from an EMBL/GenBank/DDBJ whole genome shotgun (WGS) entry which is preliminary data.</text>
</comment>
<keyword evidence="5" id="KW-1185">Reference proteome</keyword>
<protein>
    <recommendedName>
        <fullName evidence="2">FAD assembly factor SdhE</fullName>
    </recommendedName>
</protein>
<organism evidence="4 5">
    <name type="scientific">Undibacter mobilis</name>
    <dbReference type="NCBI Taxonomy" id="2292256"/>
    <lineage>
        <taxon>Bacteria</taxon>
        <taxon>Pseudomonadati</taxon>
        <taxon>Pseudomonadota</taxon>
        <taxon>Alphaproteobacteria</taxon>
        <taxon>Hyphomicrobiales</taxon>
        <taxon>Nitrobacteraceae</taxon>
        <taxon>Undibacter</taxon>
    </lineage>
</organism>
<accession>A0A371B0R4</accession>
<dbReference type="Gene3D" id="1.10.150.250">
    <property type="entry name" value="Flavinator of succinate dehydrogenase"/>
    <property type="match status" value="1"/>
</dbReference>
<dbReference type="GO" id="GO:0006099">
    <property type="term" value="P:tricarboxylic acid cycle"/>
    <property type="evidence" value="ECO:0007669"/>
    <property type="project" value="TreeGrafter"/>
</dbReference>
<dbReference type="Proteomes" id="UP000263993">
    <property type="component" value="Unassembled WGS sequence"/>
</dbReference>
<dbReference type="InterPro" id="IPR005631">
    <property type="entry name" value="SDH"/>
</dbReference>
<keyword evidence="3" id="KW-0143">Chaperone</keyword>
<evidence type="ECO:0000256" key="3">
    <source>
        <dbReference type="ARBA" id="ARBA00023186"/>
    </source>
</evidence>